<reference evidence="10" key="1">
    <citation type="journal article" date="2019" name="Int. J. Syst. Evol. Microbiol.">
        <title>The Global Catalogue of Microorganisms (GCM) 10K type strain sequencing project: providing services to taxonomists for standard genome sequencing and annotation.</title>
        <authorList>
            <consortium name="The Broad Institute Genomics Platform"/>
            <consortium name="The Broad Institute Genome Sequencing Center for Infectious Disease"/>
            <person name="Wu L."/>
            <person name="Ma J."/>
        </authorList>
    </citation>
    <scope>NUCLEOTIDE SEQUENCE [LARGE SCALE GENOMIC DNA]</scope>
    <source>
        <strain evidence="10">CECT 8288</strain>
    </source>
</reference>
<dbReference type="SUPFAM" id="SSF51695">
    <property type="entry name" value="PLC-like phosphodiesterases"/>
    <property type="match status" value="1"/>
</dbReference>
<organism evidence="9 10">
    <name type="scientific">Reinekea marina</name>
    <dbReference type="NCBI Taxonomy" id="1310421"/>
    <lineage>
        <taxon>Bacteria</taxon>
        <taxon>Pseudomonadati</taxon>
        <taxon>Pseudomonadota</taxon>
        <taxon>Gammaproteobacteria</taxon>
        <taxon>Oceanospirillales</taxon>
        <taxon>Saccharospirillaceae</taxon>
        <taxon>Reinekea</taxon>
    </lineage>
</organism>
<feature type="chain" id="PRO_5046084577" description="glycerophosphodiester phosphodiesterase" evidence="7">
    <location>
        <begin position="25"/>
        <end position="409"/>
    </location>
</feature>
<evidence type="ECO:0000313" key="10">
    <source>
        <dbReference type="Proteomes" id="UP001595710"/>
    </source>
</evidence>
<dbReference type="InterPro" id="IPR017946">
    <property type="entry name" value="PLC-like_Pdiesterase_TIM-brl"/>
</dbReference>
<proteinExistence type="inferred from homology"/>
<dbReference type="Gene3D" id="3.20.20.190">
    <property type="entry name" value="Phosphatidylinositol (PI) phosphodiesterase"/>
    <property type="match status" value="1"/>
</dbReference>
<keyword evidence="4" id="KW-0319">Glycerol metabolism</keyword>
<dbReference type="RefSeq" id="WP_290282941.1">
    <property type="nucleotide sequence ID" value="NZ_JAUFQI010000001.1"/>
</dbReference>
<feature type="domain" description="GP-PDE" evidence="8">
    <location>
        <begin position="62"/>
        <end position="386"/>
    </location>
</feature>
<keyword evidence="10" id="KW-1185">Reference proteome</keyword>
<dbReference type="CDD" id="cd08560">
    <property type="entry name" value="GDPD_EcGlpQ_like_1"/>
    <property type="match status" value="1"/>
</dbReference>
<keyword evidence="3 7" id="KW-0732">Signal</keyword>
<evidence type="ECO:0000256" key="5">
    <source>
        <dbReference type="ARBA" id="ARBA00022801"/>
    </source>
</evidence>
<dbReference type="EC" id="3.1.4.46" evidence="2"/>
<dbReference type="GO" id="GO:0016787">
    <property type="term" value="F:hydrolase activity"/>
    <property type="evidence" value="ECO:0007669"/>
    <property type="project" value="UniProtKB-KW"/>
</dbReference>
<dbReference type="EMBL" id="JBHRYN010000002">
    <property type="protein sequence ID" value="MFC3700057.1"/>
    <property type="molecule type" value="Genomic_DNA"/>
</dbReference>
<protein>
    <recommendedName>
        <fullName evidence="2">glycerophosphodiester phosphodiesterase</fullName>
        <ecNumber evidence="2">3.1.4.46</ecNumber>
    </recommendedName>
</protein>
<evidence type="ECO:0000256" key="1">
    <source>
        <dbReference type="ARBA" id="ARBA00007277"/>
    </source>
</evidence>
<sequence>MKKPILSLCLMALGAVSVSQHLFADSGIEVGVRPYYLINDMEESSLKNKLLSCQNKKSKVSTFSIGHRGAPMQFPEHTKESYLAAARMGAGIIECDVTFTKDKELVCRHSQSDLHTTTNILLTPLAEKCSVPFTPAKYDENGNLTERASATCKTTDITLAEFKTLKGKMDAANPAARTVEEYVNATAAWRTDLYSGNGTLMSHKESIELFKELGVKMTPELKSASVEMPYQGTYTQQDYAQQMINEYIEAGVRPRDVFAQSFNIDDVKYWIENEPAFGNQAVFLDGASSAEEVQSRIDNMESFADQGIQYIAPPIWTLLALNGNNDIVPSEYANAANDAGLNIITWSLERSGLLQNGGGWYYQTIQDAIDDDGDMYEVVDVLAQEVGVVGIFSDWPATTTYYANCMGLK</sequence>
<evidence type="ECO:0000256" key="2">
    <source>
        <dbReference type="ARBA" id="ARBA00012247"/>
    </source>
</evidence>
<evidence type="ECO:0000256" key="7">
    <source>
        <dbReference type="SAM" id="SignalP"/>
    </source>
</evidence>
<gene>
    <name evidence="9" type="ORF">ACFOND_00280</name>
</gene>
<comment type="similarity">
    <text evidence="1">Belongs to the glycerophosphoryl diester phosphodiesterase family.</text>
</comment>
<evidence type="ECO:0000256" key="3">
    <source>
        <dbReference type="ARBA" id="ARBA00022729"/>
    </source>
</evidence>
<evidence type="ECO:0000313" key="9">
    <source>
        <dbReference type="EMBL" id="MFC3700057.1"/>
    </source>
</evidence>
<dbReference type="Pfam" id="PF03009">
    <property type="entry name" value="GDPD"/>
    <property type="match status" value="1"/>
</dbReference>
<evidence type="ECO:0000256" key="6">
    <source>
        <dbReference type="ARBA" id="ARBA00047512"/>
    </source>
</evidence>
<evidence type="ECO:0000259" key="8">
    <source>
        <dbReference type="PROSITE" id="PS51704"/>
    </source>
</evidence>
<name>A0ABV7WM75_9GAMM</name>
<keyword evidence="5 9" id="KW-0378">Hydrolase</keyword>
<feature type="signal peptide" evidence="7">
    <location>
        <begin position="1"/>
        <end position="24"/>
    </location>
</feature>
<dbReference type="Proteomes" id="UP001595710">
    <property type="component" value="Unassembled WGS sequence"/>
</dbReference>
<comment type="caution">
    <text evidence="9">The sequence shown here is derived from an EMBL/GenBank/DDBJ whole genome shotgun (WGS) entry which is preliminary data.</text>
</comment>
<dbReference type="PANTHER" id="PTHR43620:SF7">
    <property type="entry name" value="GLYCEROPHOSPHODIESTER PHOSPHODIESTERASE GDPD5-RELATED"/>
    <property type="match status" value="1"/>
</dbReference>
<accession>A0ABV7WM75</accession>
<dbReference type="InterPro" id="IPR030395">
    <property type="entry name" value="GP_PDE_dom"/>
</dbReference>
<comment type="catalytic activity">
    <reaction evidence="6">
        <text>a sn-glycero-3-phosphodiester + H2O = an alcohol + sn-glycerol 3-phosphate + H(+)</text>
        <dbReference type="Rhea" id="RHEA:12969"/>
        <dbReference type="ChEBI" id="CHEBI:15377"/>
        <dbReference type="ChEBI" id="CHEBI:15378"/>
        <dbReference type="ChEBI" id="CHEBI:30879"/>
        <dbReference type="ChEBI" id="CHEBI:57597"/>
        <dbReference type="ChEBI" id="CHEBI:83408"/>
        <dbReference type="EC" id="3.1.4.46"/>
    </reaction>
</comment>
<dbReference type="PANTHER" id="PTHR43620">
    <property type="entry name" value="GLYCEROPHOSPHORYL DIESTER PHOSPHODIESTERASE"/>
    <property type="match status" value="1"/>
</dbReference>
<dbReference type="PROSITE" id="PS51704">
    <property type="entry name" value="GP_PDE"/>
    <property type="match status" value="1"/>
</dbReference>
<evidence type="ECO:0000256" key="4">
    <source>
        <dbReference type="ARBA" id="ARBA00022798"/>
    </source>
</evidence>